<dbReference type="InParanoid" id="H2YVP4"/>
<evidence type="ECO:0000256" key="2">
    <source>
        <dbReference type="SAM" id="Phobius"/>
    </source>
</evidence>
<dbReference type="Ensembl" id="ENSCSAVT00000009522.1">
    <property type="protein sequence ID" value="ENSCSAVP00000009405.1"/>
    <property type="gene ID" value="ENSCSAVG00000005542.1"/>
</dbReference>
<name>H2YVP4_CIOSA</name>
<keyword evidence="2" id="KW-0812">Transmembrane</keyword>
<proteinExistence type="predicted"/>
<organism evidence="3 4">
    <name type="scientific">Ciona savignyi</name>
    <name type="common">Pacific transparent sea squirt</name>
    <dbReference type="NCBI Taxonomy" id="51511"/>
    <lineage>
        <taxon>Eukaryota</taxon>
        <taxon>Metazoa</taxon>
        <taxon>Chordata</taxon>
        <taxon>Tunicata</taxon>
        <taxon>Ascidiacea</taxon>
        <taxon>Phlebobranchia</taxon>
        <taxon>Cionidae</taxon>
        <taxon>Ciona</taxon>
    </lineage>
</organism>
<keyword evidence="2" id="KW-1133">Transmembrane helix</keyword>
<dbReference type="Proteomes" id="UP000007875">
    <property type="component" value="Unassembled WGS sequence"/>
</dbReference>
<keyword evidence="2" id="KW-0472">Membrane</keyword>
<protein>
    <submittedName>
        <fullName evidence="3">Uncharacterized protein</fullName>
    </submittedName>
</protein>
<reference evidence="3" key="3">
    <citation type="submission" date="2025-09" db="UniProtKB">
        <authorList>
            <consortium name="Ensembl"/>
        </authorList>
    </citation>
    <scope>IDENTIFICATION</scope>
</reference>
<reference evidence="3" key="2">
    <citation type="submission" date="2025-08" db="UniProtKB">
        <authorList>
            <consortium name="Ensembl"/>
        </authorList>
    </citation>
    <scope>IDENTIFICATION</scope>
</reference>
<accession>H2YVP4</accession>
<evidence type="ECO:0000256" key="1">
    <source>
        <dbReference type="SAM" id="MobiDB-lite"/>
    </source>
</evidence>
<sequence length="173" mass="19981">MSKKRSRPVKGQRQDRTKPKDLPTWSNIAHIFLAQTVVTGLTFLFCYFCLTATLEMLESIIQLKFGNSMKEMLLEWSYNIPTVDKVATLTSKIFLTAPVAGQIIAAILLKDVLLVRSVYSQNVHQNSNRRFKRKRPPSTYFHLARRKFRKIVNIMQGLWKAKILPRAAKTKKT</sequence>
<reference evidence="4" key="1">
    <citation type="submission" date="2003-08" db="EMBL/GenBank/DDBJ databases">
        <authorList>
            <person name="Birren B."/>
            <person name="Nusbaum C."/>
            <person name="Abebe A."/>
            <person name="Abouelleil A."/>
            <person name="Adekoya E."/>
            <person name="Ait-zahra M."/>
            <person name="Allen N."/>
            <person name="Allen T."/>
            <person name="An P."/>
            <person name="Anderson M."/>
            <person name="Anderson S."/>
            <person name="Arachchi H."/>
            <person name="Armbruster J."/>
            <person name="Bachantsang P."/>
            <person name="Baldwin J."/>
            <person name="Barry A."/>
            <person name="Bayul T."/>
            <person name="Blitshsteyn B."/>
            <person name="Bloom T."/>
            <person name="Blye J."/>
            <person name="Boguslavskiy L."/>
            <person name="Borowsky M."/>
            <person name="Boukhgalter B."/>
            <person name="Brunache A."/>
            <person name="Butler J."/>
            <person name="Calixte N."/>
            <person name="Calvo S."/>
            <person name="Camarata J."/>
            <person name="Campo K."/>
            <person name="Chang J."/>
            <person name="Cheshatsang Y."/>
            <person name="Citroen M."/>
            <person name="Collymore A."/>
            <person name="Considine T."/>
            <person name="Cook A."/>
            <person name="Cooke P."/>
            <person name="Corum B."/>
            <person name="Cuomo C."/>
            <person name="David R."/>
            <person name="Dawoe T."/>
            <person name="Degray S."/>
            <person name="Dodge S."/>
            <person name="Dooley K."/>
            <person name="Dorje P."/>
            <person name="Dorjee K."/>
            <person name="Dorris L."/>
            <person name="Duffey N."/>
            <person name="Dupes A."/>
            <person name="Elkins T."/>
            <person name="Engels R."/>
            <person name="Erickson J."/>
            <person name="Farina A."/>
            <person name="Faro S."/>
            <person name="Ferreira P."/>
            <person name="Fischer H."/>
            <person name="Fitzgerald M."/>
            <person name="Foley K."/>
            <person name="Gage D."/>
            <person name="Galagan J."/>
            <person name="Gearin G."/>
            <person name="Gnerre S."/>
            <person name="Gnirke A."/>
            <person name="Goyette A."/>
            <person name="Graham J."/>
            <person name="Grandbois E."/>
            <person name="Gyaltsen K."/>
            <person name="Hafez N."/>
            <person name="Hagopian D."/>
            <person name="Hagos B."/>
            <person name="Hall J."/>
            <person name="Hatcher B."/>
            <person name="Heller A."/>
            <person name="Higgins H."/>
            <person name="Honan T."/>
            <person name="Horn A."/>
            <person name="Houde N."/>
            <person name="Hughes L."/>
            <person name="Hulme W."/>
            <person name="Husby E."/>
            <person name="Iliev I."/>
            <person name="Jaffe D."/>
            <person name="Jones C."/>
            <person name="Kamal M."/>
            <person name="Kamat A."/>
            <person name="Kamvysselis M."/>
            <person name="Karlsson E."/>
            <person name="Kells C."/>
            <person name="Kieu A."/>
            <person name="Kisner P."/>
            <person name="Kodira C."/>
            <person name="Kulbokas E."/>
            <person name="Labutti K."/>
            <person name="Lama D."/>
            <person name="Landers T."/>
            <person name="Leger J."/>
            <person name="Levine S."/>
            <person name="Lewis D."/>
            <person name="Lewis T."/>
            <person name="Lindblad-toh K."/>
            <person name="Liu X."/>
            <person name="Lokyitsang T."/>
            <person name="Lokyitsang Y."/>
            <person name="Lucien O."/>
            <person name="Lui A."/>
            <person name="Ma L.J."/>
            <person name="Mabbitt R."/>
            <person name="Macdonald J."/>
            <person name="Maclean C."/>
            <person name="Major J."/>
            <person name="Manning J."/>
            <person name="Marabella R."/>
            <person name="Maru K."/>
            <person name="Matthews C."/>
            <person name="Mauceli E."/>
            <person name="Mccarthy M."/>
            <person name="Mcdonough S."/>
            <person name="Mcghee T."/>
            <person name="Meldrim J."/>
            <person name="Meneus L."/>
            <person name="Mesirov J."/>
            <person name="Mihalev A."/>
            <person name="Mihova T."/>
            <person name="Mikkelsen T."/>
            <person name="Mlenga V."/>
            <person name="Moru K."/>
            <person name="Mozes J."/>
            <person name="Mulrain L."/>
            <person name="Munson G."/>
            <person name="Naylor J."/>
            <person name="Newes C."/>
            <person name="Nguyen C."/>
            <person name="Nguyen N."/>
            <person name="Nguyen T."/>
            <person name="Nicol R."/>
            <person name="Nielsen C."/>
            <person name="Nizzari M."/>
            <person name="Norbu C."/>
            <person name="Norbu N."/>
            <person name="O'donnell P."/>
            <person name="Okoawo O."/>
            <person name="O'leary S."/>
            <person name="Omotosho B."/>
            <person name="O'neill K."/>
            <person name="Osman S."/>
            <person name="Parker S."/>
            <person name="Perrin D."/>
            <person name="Phunkhang P."/>
            <person name="Piqani B."/>
            <person name="Purcell S."/>
            <person name="Rachupka T."/>
            <person name="Ramasamy U."/>
            <person name="Rameau R."/>
            <person name="Ray V."/>
            <person name="Raymond C."/>
            <person name="Retta R."/>
            <person name="Richardson S."/>
            <person name="Rise C."/>
            <person name="Rodriguez J."/>
            <person name="Rogers J."/>
            <person name="Rogov P."/>
            <person name="Rutman M."/>
            <person name="Schupbach R."/>
            <person name="Seaman C."/>
            <person name="Settipalli S."/>
            <person name="Sharpe T."/>
            <person name="Sheridan J."/>
            <person name="Sherpa N."/>
            <person name="Shi J."/>
            <person name="Smirnov S."/>
            <person name="Smith C."/>
            <person name="Sougnez C."/>
            <person name="Spencer B."/>
            <person name="Stalker J."/>
            <person name="Stange-thomann N."/>
            <person name="Stavropoulos S."/>
            <person name="Stetson K."/>
            <person name="Stone C."/>
            <person name="Stone S."/>
            <person name="Stubbs M."/>
            <person name="Talamas J."/>
            <person name="Tchuinga P."/>
            <person name="Tenzing P."/>
            <person name="Tesfaye S."/>
            <person name="Theodore J."/>
            <person name="Thoulutsang Y."/>
            <person name="Topham K."/>
            <person name="Towey S."/>
            <person name="Tsamla T."/>
            <person name="Tsomo N."/>
            <person name="Vallee D."/>
            <person name="Vassiliev H."/>
            <person name="Venkataraman V."/>
            <person name="Vinson J."/>
            <person name="Vo A."/>
            <person name="Wade C."/>
            <person name="Wang S."/>
            <person name="Wangchuk T."/>
            <person name="Wangdi T."/>
            <person name="Whittaker C."/>
            <person name="Wilkinson J."/>
            <person name="Wu Y."/>
            <person name="Wyman D."/>
            <person name="Yadav S."/>
            <person name="Yang S."/>
            <person name="Yang X."/>
            <person name="Yeager S."/>
            <person name="Yee E."/>
            <person name="Young G."/>
            <person name="Zainoun J."/>
            <person name="Zembeck L."/>
            <person name="Zimmer A."/>
            <person name="Zody M."/>
            <person name="Lander E."/>
        </authorList>
    </citation>
    <scope>NUCLEOTIDE SEQUENCE [LARGE SCALE GENOMIC DNA]</scope>
</reference>
<feature type="region of interest" description="Disordered" evidence="1">
    <location>
        <begin position="1"/>
        <end position="21"/>
    </location>
</feature>
<feature type="transmembrane region" description="Helical" evidence="2">
    <location>
        <begin position="28"/>
        <end position="50"/>
    </location>
</feature>
<evidence type="ECO:0000313" key="4">
    <source>
        <dbReference type="Proteomes" id="UP000007875"/>
    </source>
</evidence>
<keyword evidence="4" id="KW-1185">Reference proteome</keyword>
<feature type="compositionally biased region" description="Basic residues" evidence="1">
    <location>
        <begin position="1"/>
        <end position="10"/>
    </location>
</feature>
<feature type="compositionally biased region" description="Basic and acidic residues" evidence="1">
    <location>
        <begin position="12"/>
        <end position="21"/>
    </location>
</feature>
<dbReference type="HOGENOM" id="CLU_1547018_0_0_1"/>
<evidence type="ECO:0000313" key="3">
    <source>
        <dbReference type="Ensembl" id="ENSCSAVP00000009405.1"/>
    </source>
</evidence>
<dbReference type="GeneTree" id="ENSGT00390000001208"/>
<dbReference type="AlphaFoldDB" id="H2YVP4"/>